<evidence type="ECO:0000256" key="5">
    <source>
        <dbReference type="ARBA" id="ARBA00023125"/>
    </source>
</evidence>
<feature type="domain" description="Xylanolytic transcriptional activator regulatory" evidence="9">
    <location>
        <begin position="575"/>
        <end position="653"/>
    </location>
</feature>
<evidence type="ECO:0000313" key="11">
    <source>
        <dbReference type="Proteomes" id="UP000094569"/>
    </source>
</evidence>
<dbReference type="PANTHER" id="PTHR47782:SF1">
    <property type="entry name" value="PYRIMIDINE PATHWAY REGULATORY PROTEIN 1"/>
    <property type="match status" value="1"/>
</dbReference>
<dbReference type="Pfam" id="PF01116">
    <property type="entry name" value="F_bP_aldolase"/>
    <property type="match status" value="1"/>
</dbReference>
<evidence type="ECO:0000256" key="6">
    <source>
        <dbReference type="ARBA" id="ARBA00023163"/>
    </source>
</evidence>
<keyword evidence="4" id="KW-0805">Transcription regulation</keyword>
<dbReference type="GO" id="GO:0005975">
    <property type="term" value="P:carbohydrate metabolic process"/>
    <property type="evidence" value="ECO:0007669"/>
    <property type="project" value="InterPro"/>
</dbReference>
<dbReference type="GO" id="GO:0000981">
    <property type="term" value="F:DNA-binding transcription factor activity, RNA polymerase II-specific"/>
    <property type="evidence" value="ECO:0007669"/>
    <property type="project" value="TreeGrafter"/>
</dbReference>
<dbReference type="CDD" id="cd12148">
    <property type="entry name" value="fungal_TF_MHR"/>
    <property type="match status" value="1"/>
</dbReference>
<reference evidence="10 11" key="1">
    <citation type="journal article" date="2016" name="BMC Genomics">
        <title>Comparative genomic and transcriptomic analyses of the Fuzhuan brick tea-fermentation fungus Aspergillus cristatus.</title>
        <authorList>
            <person name="Ge Y."/>
            <person name="Wang Y."/>
            <person name="Liu Y."/>
            <person name="Tan Y."/>
            <person name="Ren X."/>
            <person name="Zhang X."/>
            <person name="Hyde K.D."/>
            <person name="Liu Y."/>
            <person name="Liu Z."/>
        </authorList>
    </citation>
    <scope>NUCLEOTIDE SEQUENCE [LARGE SCALE GENOMIC DNA]</scope>
    <source>
        <strain evidence="10 11">GZAAS20.1005</strain>
    </source>
</reference>
<dbReference type="GO" id="GO:0016832">
    <property type="term" value="F:aldehyde-lyase activity"/>
    <property type="evidence" value="ECO:0007669"/>
    <property type="project" value="InterPro"/>
</dbReference>
<accession>A0A1E3B4P7</accession>
<keyword evidence="6" id="KW-0804">Transcription</keyword>
<dbReference type="OrthoDB" id="25921at2759"/>
<dbReference type="SUPFAM" id="SSF51569">
    <property type="entry name" value="Aldolase"/>
    <property type="match status" value="1"/>
</dbReference>
<dbReference type="InterPro" id="IPR013785">
    <property type="entry name" value="Aldolase_TIM"/>
</dbReference>
<dbReference type="SMART" id="SM00906">
    <property type="entry name" value="Fungal_trans"/>
    <property type="match status" value="1"/>
</dbReference>
<dbReference type="PANTHER" id="PTHR47782">
    <property type="entry name" value="ZN(II)2CYS6 TRANSCRIPTION FACTOR (EUROFUNG)-RELATED"/>
    <property type="match status" value="1"/>
</dbReference>
<keyword evidence="5" id="KW-0238">DNA-binding</keyword>
<feature type="region of interest" description="Disordered" evidence="8">
    <location>
        <begin position="307"/>
        <end position="415"/>
    </location>
</feature>
<dbReference type="GO" id="GO:0006351">
    <property type="term" value="P:DNA-templated transcription"/>
    <property type="evidence" value="ECO:0007669"/>
    <property type="project" value="InterPro"/>
</dbReference>
<dbReference type="GO" id="GO:0043565">
    <property type="term" value="F:sequence-specific DNA binding"/>
    <property type="evidence" value="ECO:0007669"/>
    <property type="project" value="TreeGrafter"/>
</dbReference>
<comment type="subcellular location">
    <subcellularLocation>
        <location evidence="1">Nucleus</location>
    </subcellularLocation>
</comment>
<evidence type="ECO:0000256" key="1">
    <source>
        <dbReference type="ARBA" id="ARBA00004123"/>
    </source>
</evidence>
<feature type="compositionally biased region" description="Polar residues" evidence="8">
    <location>
        <begin position="375"/>
        <end position="395"/>
    </location>
</feature>
<evidence type="ECO:0000313" key="10">
    <source>
        <dbReference type="EMBL" id="ODM15858.1"/>
    </source>
</evidence>
<keyword evidence="7" id="KW-0539">Nucleus</keyword>
<evidence type="ECO:0000256" key="4">
    <source>
        <dbReference type="ARBA" id="ARBA00023015"/>
    </source>
</evidence>
<evidence type="ECO:0000256" key="3">
    <source>
        <dbReference type="ARBA" id="ARBA00022833"/>
    </source>
</evidence>
<dbReference type="VEuPathDB" id="FungiDB:SI65_08698"/>
<evidence type="ECO:0000259" key="9">
    <source>
        <dbReference type="SMART" id="SM00906"/>
    </source>
</evidence>
<dbReference type="InterPro" id="IPR000771">
    <property type="entry name" value="FBA_II"/>
</dbReference>
<evidence type="ECO:0000256" key="8">
    <source>
        <dbReference type="SAM" id="MobiDB-lite"/>
    </source>
</evidence>
<dbReference type="AlphaFoldDB" id="A0A1E3B4P7"/>
<proteinExistence type="predicted"/>
<keyword evidence="3" id="KW-0862">Zinc</keyword>
<dbReference type="InterPro" id="IPR052202">
    <property type="entry name" value="Yeast_MetPath_Reg"/>
</dbReference>
<sequence>MELALTLPFDSIMIDASTSDEEANISHCKDVVEHARALNITIEAEMGRIEGGEDGLPTVDMDSVVTRPEDAGRFVQQTGVHFLASSFGNIHGGYPAGGAEKAWDLPRLAAIGQLVSDATPLALHGTHPVSDELFQKTIECGVRKISLNRTVRDDYTKFVAENAGSLELTTLNAGRGDLCRVYGEDDGRTWLIWAVLAVRCTQPIVNRIGKAPDSSGPISDASEAGTLRTGEILVSRWQVLPFPPRQVPRLGAVRSLVPGAVGVKSAATGLRLLVRIVLELEWNALRGSRGRRYPGEAANGVIALSATRPSVPDNGDTSNVDPRLSGFVEAPRVDPLPHHRHQYSQSSQFGYPANELGSEPRQQTPRSSREEIPQPGSTVRTLNSGQSPRAESNSMGDGASPAISTSSRITRDQPLAHESQGLPLAYLRENEQDERQSDAAQALGLGAYDIQQLDLPSMTDSQQYAEIYFSVSTFYLFISQDDFYALLRLVMHLGTTSTWNSIIPVKLALAQVYFVLSLGARFLEVKLNSKFPSHDLFAKGMGYATQIKLHDSIEGMQVLLLLAQHSFYSPEGLNAWFLLHTIIASCLDLGLKQRDNCKKETEPPCHRRTRHLRSAIFRSAYSMDCTLATILGRPLTLRDEAIDREFPGLDNNDEVESAATQGNHAGSDSQEVPEKQSPELASIPYTTCVYSLRFDRIVAEIKLMLYRVSRSPSRFPWPTNVATWQHEAQNACLAAGKSPKPATKPFVNNFGTLSGVSLQRLELKYHHCVMLLYRPSPQIPHPSTEAIQACFSSAMDIISIYADLHRFLNMECSWLSAHSILVAAITVLYCLCSHPAVRGTTPVETCLKRAELAHELLSFLGQSWSVVDEAGLKLDKLITATREAYNAIIVGGGLADCQGYQDSGNMVVAAVGFWLREPGYARFGWKGLFNG</sequence>
<protein>
    <recommendedName>
        <fullName evidence="9">Xylanolytic transcriptional activator regulatory domain-containing protein</fullName>
    </recommendedName>
</protein>
<comment type="caution">
    <text evidence="10">The sequence shown here is derived from an EMBL/GenBank/DDBJ whole genome shotgun (WGS) entry which is preliminary data.</text>
</comment>
<dbReference type="Proteomes" id="UP000094569">
    <property type="component" value="Unassembled WGS sequence"/>
</dbReference>
<keyword evidence="11" id="KW-1185">Reference proteome</keyword>
<dbReference type="InterPro" id="IPR007219">
    <property type="entry name" value="XnlR_reg_dom"/>
</dbReference>
<evidence type="ECO:0000256" key="7">
    <source>
        <dbReference type="ARBA" id="ARBA00023242"/>
    </source>
</evidence>
<evidence type="ECO:0000256" key="2">
    <source>
        <dbReference type="ARBA" id="ARBA00022723"/>
    </source>
</evidence>
<dbReference type="STRING" id="573508.A0A1E3B4P7"/>
<dbReference type="Gene3D" id="3.20.20.70">
    <property type="entry name" value="Aldolase class I"/>
    <property type="match status" value="1"/>
</dbReference>
<keyword evidence="2" id="KW-0479">Metal-binding</keyword>
<dbReference type="GO" id="GO:0005634">
    <property type="term" value="C:nucleus"/>
    <property type="evidence" value="ECO:0007669"/>
    <property type="project" value="UniProtKB-SubCell"/>
</dbReference>
<dbReference type="GO" id="GO:0045944">
    <property type="term" value="P:positive regulation of transcription by RNA polymerase II"/>
    <property type="evidence" value="ECO:0007669"/>
    <property type="project" value="TreeGrafter"/>
</dbReference>
<name>A0A1E3B4P7_ASPCR</name>
<dbReference type="EMBL" id="JXNT01000014">
    <property type="protein sequence ID" value="ODM15858.1"/>
    <property type="molecule type" value="Genomic_DNA"/>
</dbReference>
<gene>
    <name evidence="10" type="ORF">SI65_08698</name>
</gene>
<organism evidence="10 11">
    <name type="scientific">Aspergillus cristatus</name>
    <name type="common">Chinese Fuzhuan brick tea-fermentation fungus</name>
    <name type="synonym">Eurotium cristatum</name>
    <dbReference type="NCBI Taxonomy" id="573508"/>
    <lineage>
        <taxon>Eukaryota</taxon>
        <taxon>Fungi</taxon>
        <taxon>Dikarya</taxon>
        <taxon>Ascomycota</taxon>
        <taxon>Pezizomycotina</taxon>
        <taxon>Eurotiomycetes</taxon>
        <taxon>Eurotiomycetidae</taxon>
        <taxon>Eurotiales</taxon>
        <taxon>Aspergillaceae</taxon>
        <taxon>Aspergillus</taxon>
        <taxon>Aspergillus subgen. Aspergillus</taxon>
    </lineage>
</organism>
<dbReference type="GO" id="GO:0008270">
    <property type="term" value="F:zinc ion binding"/>
    <property type="evidence" value="ECO:0007669"/>
    <property type="project" value="InterPro"/>
</dbReference>
<dbReference type="Pfam" id="PF04082">
    <property type="entry name" value="Fungal_trans"/>
    <property type="match status" value="1"/>
</dbReference>